<keyword evidence="1" id="KW-1133">Transmembrane helix</keyword>
<accession>A0A3P1CFA4</accession>
<dbReference type="Proteomes" id="UP000274271">
    <property type="component" value="Unassembled WGS sequence"/>
</dbReference>
<evidence type="ECO:0000313" key="2">
    <source>
        <dbReference type="EMBL" id="RRB11900.1"/>
    </source>
</evidence>
<gene>
    <name evidence="2" type="ORF">EHT87_25900</name>
</gene>
<dbReference type="RefSeq" id="WP_124909667.1">
    <property type="nucleotide sequence ID" value="NZ_RQJP01000005.1"/>
</dbReference>
<protein>
    <recommendedName>
        <fullName evidence="4">MFS transporter</fullName>
    </recommendedName>
</protein>
<proteinExistence type="predicted"/>
<evidence type="ECO:0000313" key="3">
    <source>
        <dbReference type="Proteomes" id="UP000274271"/>
    </source>
</evidence>
<name>A0A3P1CFA4_9BACT</name>
<keyword evidence="1" id="KW-0472">Membrane</keyword>
<keyword evidence="3" id="KW-1185">Reference proteome</keyword>
<reference evidence="2 3" key="1">
    <citation type="submission" date="2018-11" db="EMBL/GenBank/DDBJ databases">
        <authorList>
            <person name="Zhou Z."/>
            <person name="Wang G."/>
        </authorList>
    </citation>
    <scope>NUCLEOTIDE SEQUENCE [LARGE SCALE GENOMIC DNA]</scope>
    <source>
        <strain evidence="2 3">KCTC42998</strain>
    </source>
</reference>
<comment type="caution">
    <text evidence="2">The sequence shown here is derived from an EMBL/GenBank/DDBJ whole genome shotgun (WGS) entry which is preliminary data.</text>
</comment>
<sequence>MCIAFIPFTTAFYSEYSYWSVPMMWYSANIALTGLLQWWMWKYATRQNRLIDPSTNPHLVEQISLGHLGVPIGFSLAFLGGFLGYPFALAFTWMVIPLIIRLARRRYERRMAGSH</sequence>
<dbReference type="EMBL" id="RQJP01000005">
    <property type="protein sequence ID" value="RRB11900.1"/>
    <property type="molecule type" value="Genomic_DNA"/>
</dbReference>
<keyword evidence="1" id="KW-0812">Transmembrane</keyword>
<dbReference type="AlphaFoldDB" id="A0A3P1CFA4"/>
<organism evidence="2 3">
    <name type="scientific">Larkinella knui</name>
    <dbReference type="NCBI Taxonomy" id="2025310"/>
    <lineage>
        <taxon>Bacteria</taxon>
        <taxon>Pseudomonadati</taxon>
        <taxon>Bacteroidota</taxon>
        <taxon>Cytophagia</taxon>
        <taxon>Cytophagales</taxon>
        <taxon>Spirosomataceae</taxon>
        <taxon>Larkinella</taxon>
    </lineage>
</organism>
<evidence type="ECO:0008006" key="4">
    <source>
        <dbReference type="Google" id="ProtNLM"/>
    </source>
</evidence>
<feature type="transmembrane region" description="Helical" evidence="1">
    <location>
        <begin position="23"/>
        <end position="41"/>
    </location>
</feature>
<feature type="transmembrane region" description="Helical" evidence="1">
    <location>
        <begin position="85"/>
        <end position="103"/>
    </location>
</feature>
<evidence type="ECO:0000256" key="1">
    <source>
        <dbReference type="SAM" id="Phobius"/>
    </source>
</evidence>